<accession>A0ABP5SNA3</accession>
<comment type="caution">
    <text evidence="2">The sequence shown here is derived from an EMBL/GenBank/DDBJ whole genome shotgun (WGS) entry which is preliminary data.</text>
</comment>
<organism evidence="2 3">
    <name type="scientific">Streptomyces cuspidosporus</name>
    <dbReference type="NCBI Taxonomy" id="66882"/>
    <lineage>
        <taxon>Bacteria</taxon>
        <taxon>Bacillati</taxon>
        <taxon>Actinomycetota</taxon>
        <taxon>Actinomycetes</taxon>
        <taxon>Kitasatosporales</taxon>
        <taxon>Streptomycetaceae</taxon>
        <taxon>Streptomyces</taxon>
    </lineage>
</organism>
<proteinExistence type="predicted"/>
<feature type="region of interest" description="Disordered" evidence="1">
    <location>
        <begin position="1"/>
        <end position="82"/>
    </location>
</feature>
<evidence type="ECO:0000256" key="1">
    <source>
        <dbReference type="SAM" id="MobiDB-lite"/>
    </source>
</evidence>
<feature type="compositionally biased region" description="Basic and acidic residues" evidence="1">
    <location>
        <begin position="71"/>
        <end position="82"/>
    </location>
</feature>
<feature type="compositionally biased region" description="Basic and acidic residues" evidence="1">
    <location>
        <begin position="1"/>
        <end position="36"/>
    </location>
</feature>
<dbReference type="RefSeq" id="WP_346173996.1">
    <property type="nucleotide sequence ID" value="NZ_BAAASD010000005.1"/>
</dbReference>
<feature type="compositionally biased region" description="Acidic residues" evidence="1">
    <location>
        <begin position="43"/>
        <end position="56"/>
    </location>
</feature>
<dbReference type="EMBL" id="BAAASD010000005">
    <property type="protein sequence ID" value="GAA2335159.1"/>
    <property type="molecule type" value="Genomic_DNA"/>
</dbReference>
<sequence length="82" mass="8904">MTDRRLEAPGDHLHAIPRDMPDQQVHEGPDPLDVDRSGSTYEGPDDRDDDVPDLDESGTGRRGSPQPGGTRPDHPIPDEPSG</sequence>
<evidence type="ECO:0000313" key="2">
    <source>
        <dbReference type="EMBL" id="GAA2335159.1"/>
    </source>
</evidence>
<reference evidence="3" key="1">
    <citation type="journal article" date="2019" name="Int. J. Syst. Evol. Microbiol.">
        <title>The Global Catalogue of Microorganisms (GCM) 10K type strain sequencing project: providing services to taxonomists for standard genome sequencing and annotation.</title>
        <authorList>
            <consortium name="The Broad Institute Genomics Platform"/>
            <consortium name="The Broad Institute Genome Sequencing Center for Infectious Disease"/>
            <person name="Wu L."/>
            <person name="Ma J."/>
        </authorList>
    </citation>
    <scope>NUCLEOTIDE SEQUENCE [LARGE SCALE GENOMIC DNA]</scope>
    <source>
        <strain evidence="3">JCM 4316</strain>
    </source>
</reference>
<gene>
    <name evidence="2" type="ORF">GCM10010246_18940</name>
</gene>
<dbReference type="Proteomes" id="UP001500253">
    <property type="component" value="Unassembled WGS sequence"/>
</dbReference>
<protein>
    <submittedName>
        <fullName evidence="2">Uncharacterized protein</fullName>
    </submittedName>
</protein>
<keyword evidence="3" id="KW-1185">Reference proteome</keyword>
<name>A0ABP5SNA3_9ACTN</name>
<evidence type="ECO:0000313" key="3">
    <source>
        <dbReference type="Proteomes" id="UP001500253"/>
    </source>
</evidence>